<dbReference type="EMBL" id="LUKE01000001">
    <property type="protein sequence ID" value="KYG67289.1"/>
    <property type="molecule type" value="Genomic_DNA"/>
</dbReference>
<dbReference type="GO" id="GO:0006430">
    <property type="term" value="P:lysyl-tRNA aminoacylation"/>
    <property type="evidence" value="ECO:0007669"/>
    <property type="project" value="InterPro"/>
</dbReference>
<proteinExistence type="predicted"/>
<dbReference type="Gene3D" id="3.30.930.10">
    <property type="entry name" value="Bira Bifunctional Protein, Domain 2"/>
    <property type="match status" value="1"/>
</dbReference>
<accession>A0A150WSN6</accession>
<dbReference type="InterPro" id="IPR006195">
    <property type="entry name" value="aa-tRNA-synth_II"/>
</dbReference>
<dbReference type="InterPro" id="IPR018149">
    <property type="entry name" value="Lys-tRNA-synth_II_C"/>
</dbReference>
<dbReference type="InterPro" id="IPR004525">
    <property type="entry name" value="EpmA"/>
</dbReference>
<comment type="caution">
    <text evidence="5">The sequence shown here is derived from an EMBL/GenBank/DDBJ whole genome shotgun (WGS) entry which is preliminary data.</text>
</comment>
<keyword evidence="1" id="KW-0436">Ligase</keyword>
<dbReference type="PROSITE" id="PS50862">
    <property type="entry name" value="AA_TRNA_LIGASE_II"/>
    <property type="match status" value="1"/>
</dbReference>
<gene>
    <name evidence="5" type="ORF">AZI86_09830</name>
</gene>
<organism evidence="5 6">
    <name type="scientific">Bdellovibrio bacteriovorus</name>
    <dbReference type="NCBI Taxonomy" id="959"/>
    <lineage>
        <taxon>Bacteria</taxon>
        <taxon>Pseudomonadati</taxon>
        <taxon>Bdellovibrionota</taxon>
        <taxon>Bdellovibrionia</taxon>
        <taxon>Bdellovibrionales</taxon>
        <taxon>Pseudobdellovibrionaceae</taxon>
        <taxon>Bdellovibrio</taxon>
    </lineage>
</organism>
<keyword evidence="6" id="KW-1185">Reference proteome</keyword>
<reference evidence="5 6" key="1">
    <citation type="submission" date="2016-03" db="EMBL/GenBank/DDBJ databases">
        <authorList>
            <person name="Ploux O."/>
        </authorList>
    </citation>
    <scope>NUCLEOTIDE SEQUENCE [LARGE SCALE GENOMIC DNA]</scope>
    <source>
        <strain evidence="5 6">R0</strain>
    </source>
</reference>
<dbReference type="Pfam" id="PF00152">
    <property type="entry name" value="tRNA-synt_2"/>
    <property type="match status" value="1"/>
</dbReference>
<dbReference type="InterPro" id="IPR004364">
    <property type="entry name" value="Aa-tRNA-synt_II"/>
</dbReference>
<keyword evidence="3" id="KW-0067">ATP-binding</keyword>
<dbReference type="SUPFAM" id="SSF55681">
    <property type="entry name" value="Class II aaRS and biotin synthetases"/>
    <property type="match status" value="1"/>
</dbReference>
<dbReference type="GO" id="GO:0005524">
    <property type="term" value="F:ATP binding"/>
    <property type="evidence" value="ECO:0007669"/>
    <property type="project" value="UniProtKB-KW"/>
</dbReference>
<dbReference type="AlphaFoldDB" id="A0A150WSN6"/>
<dbReference type="GO" id="GO:0004824">
    <property type="term" value="F:lysine-tRNA ligase activity"/>
    <property type="evidence" value="ECO:0007669"/>
    <property type="project" value="InterPro"/>
</dbReference>
<keyword evidence="2" id="KW-0547">Nucleotide-binding</keyword>
<evidence type="ECO:0000313" key="6">
    <source>
        <dbReference type="Proteomes" id="UP000075320"/>
    </source>
</evidence>
<sequence>MPSEVKVAGRIYKIEREEGLKLQLIRDEKIHKVSFQIAPPHSEHLIEGDLVAVTSAEEIVLLSPQLTALPLRHFDKVFLQEWSAYLNQIREFFKKKEFVEVKTPSLVRCPGTEPSLDVFTTLLVQGSRQERLYLPTSPELHLKKALALGGEKIFELAPCFRNGEITQRHQPEFLMLEWYRAYEALPAIKDDVVALIGHMVKFLNVAAPVSVHTYSVAELFKIYCDFDFTPQTSAIDLKNLADRLEVDVQSAESIDDLFFLIFMEKIESQLPPEDLVFVEKYPPYQAALARLTEDGWGDRFEAYWKGLELANAFNELNDPYVQRHRAQEDLNKKKESHREPVSLDEEFFRCLEAGMPPSAGIALGVERLYMALKGISDIEDLRLFPQLNLRW</sequence>
<dbReference type="NCBIfam" id="TIGR00462">
    <property type="entry name" value="genX"/>
    <property type="match status" value="1"/>
</dbReference>
<dbReference type="OrthoDB" id="5288667at2"/>
<dbReference type="Proteomes" id="UP000075320">
    <property type="component" value="Unassembled WGS sequence"/>
</dbReference>
<dbReference type="GO" id="GO:0000049">
    <property type="term" value="F:tRNA binding"/>
    <property type="evidence" value="ECO:0007669"/>
    <property type="project" value="TreeGrafter"/>
</dbReference>
<evidence type="ECO:0000259" key="4">
    <source>
        <dbReference type="PROSITE" id="PS50862"/>
    </source>
</evidence>
<evidence type="ECO:0000313" key="5">
    <source>
        <dbReference type="EMBL" id="KYG67289.1"/>
    </source>
</evidence>
<name>A0A150WSN6_BDEBC</name>
<feature type="domain" description="Aminoacyl-transfer RNA synthetases class-II family profile" evidence="4">
    <location>
        <begin position="89"/>
        <end position="385"/>
    </location>
</feature>
<evidence type="ECO:0000256" key="1">
    <source>
        <dbReference type="ARBA" id="ARBA00022598"/>
    </source>
</evidence>
<dbReference type="GO" id="GO:0005829">
    <property type="term" value="C:cytosol"/>
    <property type="evidence" value="ECO:0007669"/>
    <property type="project" value="TreeGrafter"/>
</dbReference>
<dbReference type="PANTHER" id="PTHR42918">
    <property type="entry name" value="LYSYL-TRNA SYNTHETASE"/>
    <property type="match status" value="1"/>
</dbReference>
<protein>
    <submittedName>
        <fullName evidence="5">EF-P lysine aminoacylase GenX</fullName>
    </submittedName>
</protein>
<evidence type="ECO:0000256" key="2">
    <source>
        <dbReference type="ARBA" id="ARBA00022741"/>
    </source>
</evidence>
<dbReference type="InterPro" id="IPR045864">
    <property type="entry name" value="aa-tRNA-synth_II/BPL/LPL"/>
</dbReference>
<evidence type="ECO:0000256" key="3">
    <source>
        <dbReference type="ARBA" id="ARBA00022840"/>
    </source>
</evidence>
<dbReference type="PRINTS" id="PR00982">
    <property type="entry name" value="TRNASYNTHLYS"/>
</dbReference>
<dbReference type="PANTHER" id="PTHR42918:SF6">
    <property type="entry name" value="ELONGATION FACTOR P--(R)-BETA-LYSINE LIGASE"/>
    <property type="match status" value="1"/>
</dbReference>